<evidence type="ECO:0000313" key="5">
    <source>
        <dbReference type="Proteomes" id="UP000199417"/>
    </source>
</evidence>
<organism evidence="4 5">
    <name type="scientific">Rhodococcus tukisamuensis</name>
    <dbReference type="NCBI Taxonomy" id="168276"/>
    <lineage>
        <taxon>Bacteria</taxon>
        <taxon>Bacillati</taxon>
        <taxon>Actinomycetota</taxon>
        <taxon>Actinomycetes</taxon>
        <taxon>Mycobacteriales</taxon>
        <taxon>Nocardiaceae</taxon>
        <taxon>Rhodococcus</taxon>
    </lineage>
</organism>
<dbReference type="InterPro" id="IPR002347">
    <property type="entry name" value="SDR_fam"/>
</dbReference>
<name>A0A1G7B4J9_9NOCA</name>
<gene>
    <name evidence="4" type="ORF">SAMN05444580_11242</name>
</gene>
<dbReference type="PANTHER" id="PTHR42760">
    <property type="entry name" value="SHORT-CHAIN DEHYDROGENASES/REDUCTASES FAMILY MEMBER"/>
    <property type="match status" value="1"/>
</dbReference>
<dbReference type="AlphaFoldDB" id="A0A1G7B4J9"/>
<proteinExistence type="inferred from homology"/>
<keyword evidence="2" id="KW-0560">Oxidoreductase</keyword>
<dbReference type="Pfam" id="PF13561">
    <property type="entry name" value="adh_short_C2"/>
    <property type="match status" value="1"/>
</dbReference>
<dbReference type="RefSeq" id="WP_072845741.1">
    <property type="nucleotide sequence ID" value="NZ_FNAB01000012.1"/>
</dbReference>
<dbReference type="EMBL" id="FNAB01000012">
    <property type="protein sequence ID" value="SDE21155.1"/>
    <property type="molecule type" value="Genomic_DNA"/>
</dbReference>
<dbReference type="PANTHER" id="PTHR42760:SF133">
    <property type="entry name" value="3-OXOACYL-[ACYL-CARRIER-PROTEIN] REDUCTASE"/>
    <property type="match status" value="1"/>
</dbReference>
<keyword evidence="5" id="KW-1185">Reference proteome</keyword>
<dbReference type="GO" id="GO:0016616">
    <property type="term" value="F:oxidoreductase activity, acting on the CH-OH group of donors, NAD or NADP as acceptor"/>
    <property type="evidence" value="ECO:0007669"/>
    <property type="project" value="TreeGrafter"/>
</dbReference>
<dbReference type="InterPro" id="IPR036291">
    <property type="entry name" value="NAD(P)-bd_dom_sf"/>
</dbReference>
<dbReference type="FunFam" id="3.40.50.720:FF:000084">
    <property type="entry name" value="Short-chain dehydrogenase reductase"/>
    <property type="match status" value="1"/>
</dbReference>
<dbReference type="Gene3D" id="3.40.50.720">
    <property type="entry name" value="NAD(P)-binding Rossmann-like Domain"/>
    <property type="match status" value="1"/>
</dbReference>
<evidence type="ECO:0000256" key="2">
    <source>
        <dbReference type="ARBA" id="ARBA00023002"/>
    </source>
</evidence>
<evidence type="ECO:0000259" key="3">
    <source>
        <dbReference type="SMART" id="SM00822"/>
    </source>
</evidence>
<evidence type="ECO:0000313" key="4">
    <source>
        <dbReference type="EMBL" id="SDE21155.1"/>
    </source>
</evidence>
<sequence length="260" mass="26779">MAGAVLVTGAGGGLGRGVAERMSADGRGLALFDIDRERLAETAVAVGSRGVTVTTHVVDICDVGALRAAVAEAFAAHDDLDGLVNVAGLGGFRQYDALDVDTWDKTYAVNVRGVFFAIQAFAAELATRGREGAVVNFSSIAARNGHELLTAYGSSKAAVLALTQSSARALAPSVRVNAVLPGLIWTDMWRQSAGWLAEHDPALAGVAPEQIFGGMVDQLIPMKRPQTVEDVAGAVAYLLSADAANVTGQSLHVDGGAVLP</sequence>
<feature type="domain" description="Ketoreductase" evidence="3">
    <location>
        <begin position="3"/>
        <end position="192"/>
    </location>
</feature>
<dbReference type="CDD" id="cd05233">
    <property type="entry name" value="SDR_c"/>
    <property type="match status" value="1"/>
</dbReference>
<dbReference type="SMART" id="SM00822">
    <property type="entry name" value="PKS_KR"/>
    <property type="match status" value="1"/>
</dbReference>
<dbReference type="Proteomes" id="UP000199417">
    <property type="component" value="Unassembled WGS sequence"/>
</dbReference>
<dbReference type="STRING" id="168276.SAMN05444580_11242"/>
<dbReference type="SUPFAM" id="SSF51735">
    <property type="entry name" value="NAD(P)-binding Rossmann-fold domains"/>
    <property type="match status" value="1"/>
</dbReference>
<accession>A0A1G7B4J9</accession>
<comment type="similarity">
    <text evidence="1">Belongs to the short-chain dehydrogenases/reductases (SDR) family.</text>
</comment>
<dbReference type="PRINTS" id="PR00080">
    <property type="entry name" value="SDRFAMILY"/>
</dbReference>
<reference evidence="4 5" key="1">
    <citation type="submission" date="2016-10" db="EMBL/GenBank/DDBJ databases">
        <authorList>
            <person name="de Groot N.N."/>
        </authorList>
    </citation>
    <scope>NUCLEOTIDE SEQUENCE [LARGE SCALE GENOMIC DNA]</scope>
    <source>
        <strain evidence="4 5">JCM 11308</strain>
    </source>
</reference>
<dbReference type="PRINTS" id="PR00081">
    <property type="entry name" value="GDHRDH"/>
</dbReference>
<dbReference type="InterPro" id="IPR057326">
    <property type="entry name" value="KR_dom"/>
</dbReference>
<evidence type="ECO:0000256" key="1">
    <source>
        <dbReference type="ARBA" id="ARBA00006484"/>
    </source>
</evidence>
<protein>
    <submittedName>
        <fullName evidence="4">Meso-butanediol dehydrogenase / (S,S)-butanediol dehydrogenase / diacetyl reductase</fullName>
    </submittedName>
</protein>